<keyword evidence="3" id="KW-1185">Reference proteome</keyword>
<dbReference type="Pfam" id="PF05699">
    <property type="entry name" value="Dimer_Tnp_hAT"/>
    <property type="match status" value="1"/>
</dbReference>
<organism evidence="2 3">
    <name type="scientific">Gigaspora margarita</name>
    <dbReference type="NCBI Taxonomy" id="4874"/>
    <lineage>
        <taxon>Eukaryota</taxon>
        <taxon>Fungi</taxon>
        <taxon>Fungi incertae sedis</taxon>
        <taxon>Mucoromycota</taxon>
        <taxon>Glomeromycotina</taxon>
        <taxon>Glomeromycetes</taxon>
        <taxon>Diversisporales</taxon>
        <taxon>Gigasporaceae</taxon>
        <taxon>Gigaspora</taxon>
    </lineage>
</organism>
<reference evidence="2 3" key="1">
    <citation type="submission" date="2021-06" db="EMBL/GenBank/DDBJ databases">
        <authorList>
            <person name="Kallberg Y."/>
            <person name="Tangrot J."/>
            <person name="Rosling A."/>
        </authorList>
    </citation>
    <scope>NUCLEOTIDE SEQUENCE [LARGE SCALE GENOMIC DNA]</scope>
    <source>
        <strain evidence="2 3">120-4 pot B 10/14</strain>
    </source>
</reference>
<accession>A0ABN7V4T4</accession>
<dbReference type="EMBL" id="CAJVQB010009528">
    <property type="protein sequence ID" value="CAG8730997.1"/>
    <property type="molecule type" value="Genomic_DNA"/>
</dbReference>
<dbReference type="SUPFAM" id="SSF53098">
    <property type="entry name" value="Ribonuclease H-like"/>
    <property type="match status" value="1"/>
</dbReference>
<evidence type="ECO:0000259" key="1">
    <source>
        <dbReference type="Pfam" id="PF05699"/>
    </source>
</evidence>
<proteinExistence type="predicted"/>
<dbReference type="Proteomes" id="UP000789901">
    <property type="component" value="Unassembled WGS sequence"/>
</dbReference>
<feature type="domain" description="HAT C-terminal dimerisation" evidence="1">
    <location>
        <begin position="141"/>
        <end position="194"/>
    </location>
</feature>
<dbReference type="InterPro" id="IPR008906">
    <property type="entry name" value="HATC_C_dom"/>
</dbReference>
<evidence type="ECO:0000313" key="2">
    <source>
        <dbReference type="EMBL" id="CAG8730997.1"/>
    </source>
</evidence>
<name>A0ABN7V4T4_GIGMA</name>
<gene>
    <name evidence="2" type="ORF">GMARGA_LOCUS14399</name>
</gene>
<dbReference type="InterPro" id="IPR012337">
    <property type="entry name" value="RNaseH-like_sf"/>
</dbReference>
<evidence type="ECO:0000313" key="3">
    <source>
        <dbReference type="Proteomes" id="UP000789901"/>
    </source>
</evidence>
<sequence>MFKEILPAYNPPSRGTLSGRLLDKEADHLTLEYLIVLKDYSSNSYTGEFLTNEISNIVEKLGSDKFAAIVTDAASNCNLARQKIQQIHSLLVKGFTDMKIKGGGLKVWSESNELVALMQKFESKLLPFGLLYVSGTDIPKIWWRSFKKQSHLPELALRIFSINSTQANCEQNFSMLKWILDNHRTKLTESDLQDAYNISSVSNIMDYNEDQTGANNEILLEDMSNNSITLSIEEIFDLETEENSESFVAKTVQADFFDDLNYDPYDVLNNFLEHENQRS</sequence>
<protein>
    <submittedName>
        <fullName evidence="2">41909_t:CDS:1</fullName>
    </submittedName>
</protein>
<comment type="caution">
    <text evidence="2">The sequence shown here is derived from an EMBL/GenBank/DDBJ whole genome shotgun (WGS) entry which is preliminary data.</text>
</comment>